<accession>A0A1E7DLA2</accession>
<dbReference type="PROSITE" id="PS51257">
    <property type="entry name" value="PROKAR_LIPOPROTEIN"/>
    <property type="match status" value="1"/>
</dbReference>
<dbReference type="RefSeq" id="WP_069939655.1">
    <property type="nucleotide sequence ID" value="NZ_MAMP01000024.1"/>
</dbReference>
<dbReference type="AlphaFoldDB" id="A0A1E7DLA2"/>
<evidence type="ECO:0008006" key="4">
    <source>
        <dbReference type="Google" id="ProtNLM"/>
    </source>
</evidence>
<feature type="chain" id="PRO_5039384516" description="Lipoprotein" evidence="1">
    <location>
        <begin position="21"/>
        <end position="138"/>
    </location>
</feature>
<evidence type="ECO:0000256" key="1">
    <source>
        <dbReference type="SAM" id="SignalP"/>
    </source>
</evidence>
<evidence type="ECO:0000313" key="3">
    <source>
        <dbReference type="Proteomes" id="UP000095658"/>
    </source>
</evidence>
<keyword evidence="3" id="KW-1185">Reference proteome</keyword>
<dbReference type="Proteomes" id="UP000095658">
    <property type="component" value="Unassembled WGS sequence"/>
</dbReference>
<dbReference type="EMBL" id="MAMP01000024">
    <property type="protein sequence ID" value="OES43877.1"/>
    <property type="molecule type" value="Genomic_DNA"/>
</dbReference>
<keyword evidence="1" id="KW-0732">Signal</keyword>
<reference evidence="2 3" key="1">
    <citation type="submission" date="2016-06" db="EMBL/GenBank/DDBJ databases">
        <title>Domibacillus iocasae genome sequencing.</title>
        <authorList>
            <person name="Verma A."/>
            <person name="Pal Y."/>
            <person name="Ojha A.K."/>
            <person name="Krishnamurthi S."/>
        </authorList>
    </citation>
    <scope>NUCLEOTIDE SEQUENCE [LARGE SCALE GENOMIC DNA]</scope>
    <source>
        <strain evidence="2 3">DSM 29979</strain>
    </source>
</reference>
<proteinExistence type="predicted"/>
<protein>
    <recommendedName>
        <fullName evidence="4">Lipoprotein</fullName>
    </recommendedName>
</protein>
<evidence type="ECO:0000313" key="2">
    <source>
        <dbReference type="EMBL" id="OES43877.1"/>
    </source>
</evidence>
<comment type="caution">
    <text evidence="2">The sequence shown here is derived from an EMBL/GenBank/DDBJ whole genome shotgun (WGS) entry which is preliminary data.</text>
</comment>
<gene>
    <name evidence="2" type="ORF">BA724_12360</name>
</gene>
<name>A0A1E7DLA2_9BACI</name>
<sequence>MRKYVLLTMLFFLLAGCRSEAPVSRQSAIDWIDFVKWTGVEYHGIHTGILVDESAIGEKIGNVTFMVAGHVTDPAYKTKNGDATFYEKGTKLYAVKKHPELLAVKMDMRSTDIIFISQQKQQSTNGILRMCRLKRLRE</sequence>
<dbReference type="OrthoDB" id="2567404at2"/>
<organism evidence="2 3">
    <name type="scientific">Domibacillus iocasae</name>
    <dbReference type="NCBI Taxonomy" id="1714016"/>
    <lineage>
        <taxon>Bacteria</taxon>
        <taxon>Bacillati</taxon>
        <taxon>Bacillota</taxon>
        <taxon>Bacilli</taxon>
        <taxon>Bacillales</taxon>
        <taxon>Bacillaceae</taxon>
        <taxon>Domibacillus</taxon>
    </lineage>
</organism>
<feature type="signal peptide" evidence="1">
    <location>
        <begin position="1"/>
        <end position="20"/>
    </location>
</feature>